<gene>
    <name evidence="2" type="primary">ORF219157</name>
</gene>
<dbReference type="EMBL" id="HACG01051742">
    <property type="protein sequence ID" value="CEK98613.1"/>
    <property type="molecule type" value="Transcribed_RNA"/>
</dbReference>
<reference evidence="2" key="1">
    <citation type="submission" date="2014-12" db="EMBL/GenBank/DDBJ databases">
        <title>Insight into the proteome of Arion vulgaris.</title>
        <authorList>
            <person name="Aradska J."/>
            <person name="Bulat T."/>
            <person name="Smidak R."/>
            <person name="Sarate P."/>
            <person name="Gangsoo J."/>
            <person name="Sialana F."/>
            <person name="Bilban M."/>
            <person name="Lubec G."/>
        </authorList>
    </citation>
    <scope>NUCLEOTIDE SEQUENCE</scope>
    <source>
        <tissue evidence="2">Skin</tissue>
    </source>
</reference>
<keyword evidence="1" id="KW-0812">Transmembrane</keyword>
<dbReference type="AlphaFoldDB" id="A0A0B7C076"/>
<proteinExistence type="predicted"/>
<evidence type="ECO:0000313" key="2">
    <source>
        <dbReference type="EMBL" id="CEK98613.1"/>
    </source>
</evidence>
<name>A0A0B7C076_9EUPU</name>
<feature type="non-terminal residue" evidence="2">
    <location>
        <position position="53"/>
    </location>
</feature>
<keyword evidence="1" id="KW-1133">Transmembrane helix</keyword>
<feature type="transmembrane region" description="Helical" evidence="1">
    <location>
        <begin position="6"/>
        <end position="23"/>
    </location>
</feature>
<protein>
    <submittedName>
        <fullName evidence="2">Uncharacterized protein</fullName>
    </submittedName>
</protein>
<accession>A0A0B7C076</accession>
<sequence length="53" mass="5875">MSVRMLAKFVTIIIIVYVLLGPMHHSRDPTYIGTIKSADLSIPSDHVQVTTHA</sequence>
<keyword evidence="1" id="KW-0472">Membrane</keyword>
<organism evidence="2">
    <name type="scientific">Arion vulgaris</name>
    <dbReference type="NCBI Taxonomy" id="1028688"/>
    <lineage>
        <taxon>Eukaryota</taxon>
        <taxon>Metazoa</taxon>
        <taxon>Spiralia</taxon>
        <taxon>Lophotrochozoa</taxon>
        <taxon>Mollusca</taxon>
        <taxon>Gastropoda</taxon>
        <taxon>Heterobranchia</taxon>
        <taxon>Euthyneura</taxon>
        <taxon>Panpulmonata</taxon>
        <taxon>Eupulmonata</taxon>
        <taxon>Stylommatophora</taxon>
        <taxon>Helicina</taxon>
        <taxon>Arionoidea</taxon>
        <taxon>Arionidae</taxon>
        <taxon>Arion</taxon>
    </lineage>
</organism>
<evidence type="ECO:0000256" key="1">
    <source>
        <dbReference type="SAM" id="Phobius"/>
    </source>
</evidence>